<dbReference type="InterPro" id="IPR000719">
    <property type="entry name" value="Prot_kinase_dom"/>
</dbReference>
<keyword evidence="9" id="KW-0342">GTP-binding</keyword>
<keyword evidence="13 15" id="KW-0456">Lyase</keyword>
<evidence type="ECO:0000313" key="22">
    <source>
        <dbReference type="Proteomes" id="UP000192578"/>
    </source>
</evidence>
<evidence type="ECO:0000256" key="7">
    <source>
        <dbReference type="ARBA" id="ARBA00022741"/>
    </source>
</evidence>
<dbReference type="Gene3D" id="3.40.50.2300">
    <property type="match status" value="2"/>
</dbReference>
<comment type="subcellular location">
    <subcellularLocation>
        <location evidence="2">Cell membrane</location>
        <topology evidence="2">Single-pass type I membrane protein</topology>
    </subcellularLocation>
</comment>
<evidence type="ECO:0000256" key="10">
    <source>
        <dbReference type="ARBA" id="ARBA00023136"/>
    </source>
</evidence>
<keyword evidence="10 18" id="KW-0472">Membrane</keyword>
<reference evidence="22" key="1">
    <citation type="submission" date="2017-01" db="EMBL/GenBank/DDBJ databases">
        <title>Comparative genomics of anhydrobiosis in the tardigrade Hypsibius dujardini.</title>
        <authorList>
            <person name="Yoshida Y."/>
            <person name="Koutsovoulos G."/>
            <person name="Laetsch D."/>
            <person name="Stevens L."/>
            <person name="Kumar S."/>
            <person name="Horikawa D."/>
            <person name="Ishino K."/>
            <person name="Komine S."/>
            <person name="Tomita M."/>
            <person name="Blaxter M."/>
            <person name="Arakawa K."/>
        </authorList>
    </citation>
    <scope>NUCLEOTIDE SEQUENCE [LARGE SCALE GENOMIC DNA]</scope>
    <source>
        <strain evidence="22">Z151</strain>
    </source>
</reference>
<evidence type="ECO:0000313" key="21">
    <source>
        <dbReference type="EMBL" id="OWA50761.1"/>
    </source>
</evidence>
<evidence type="ECO:0000256" key="1">
    <source>
        <dbReference type="ARBA" id="ARBA00001436"/>
    </source>
</evidence>
<keyword evidence="11 21" id="KW-0675">Receptor</keyword>
<dbReference type="Pfam" id="PF00211">
    <property type="entry name" value="Guanylate_cyc"/>
    <property type="match status" value="1"/>
</dbReference>
<dbReference type="InterPro" id="IPR001245">
    <property type="entry name" value="Ser-Thr/Tyr_kinase_cat_dom"/>
</dbReference>
<dbReference type="InterPro" id="IPR029787">
    <property type="entry name" value="Nucleotide_cyclase"/>
</dbReference>
<organism evidence="21 22">
    <name type="scientific">Hypsibius exemplaris</name>
    <name type="common">Freshwater tardigrade</name>
    <dbReference type="NCBI Taxonomy" id="2072580"/>
    <lineage>
        <taxon>Eukaryota</taxon>
        <taxon>Metazoa</taxon>
        <taxon>Ecdysozoa</taxon>
        <taxon>Tardigrada</taxon>
        <taxon>Eutardigrada</taxon>
        <taxon>Parachela</taxon>
        <taxon>Hypsibioidea</taxon>
        <taxon>Hypsibiidae</taxon>
        <taxon>Hypsibius</taxon>
    </lineage>
</organism>
<evidence type="ECO:0000256" key="11">
    <source>
        <dbReference type="ARBA" id="ARBA00023170"/>
    </source>
</evidence>
<dbReference type="InterPro" id="IPR018297">
    <property type="entry name" value="A/G_cyclase_CS"/>
</dbReference>
<dbReference type="InterPro" id="IPR001054">
    <property type="entry name" value="A/G_cyclase"/>
</dbReference>
<comment type="caution">
    <text evidence="21">The sequence shown here is derived from an EMBL/GenBank/DDBJ whole genome shotgun (WGS) entry which is preliminary data.</text>
</comment>
<evidence type="ECO:0000256" key="13">
    <source>
        <dbReference type="ARBA" id="ARBA00023239"/>
    </source>
</evidence>
<keyword evidence="6" id="KW-0732">Signal</keyword>
<dbReference type="GO" id="GO:0035556">
    <property type="term" value="P:intracellular signal transduction"/>
    <property type="evidence" value="ECO:0007669"/>
    <property type="project" value="InterPro"/>
</dbReference>
<dbReference type="PROSITE" id="PS50011">
    <property type="entry name" value="PROTEIN_KINASE_DOM"/>
    <property type="match status" value="1"/>
</dbReference>
<dbReference type="PROSITE" id="PS50125">
    <property type="entry name" value="GUANYLATE_CYCLASE_2"/>
    <property type="match status" value="1"/>
</dbReference>
<keyword evidence="22" id="KW-1185">Reference proteome</keyword>
<keyword evidence="12" id="KW-0325">Glycoprotein</keyword>
<evidence type="ECO:0000256" key="4">
    <source>
        <dbReference type="ARBA" id="ARBA00022475"/>
    </source>
</evidence>
<keyword evidence="4" id="KW-1003">Cell membrane</keyword>
<sequence length="1050" mass="116331">MTLTDRPVNAQHNGTKPSPTVLTMCYFIERKTTGVIYDYDKAAAAMDLALTYTNDFILPPDIQIRSVYTDIGRGCSTRTHVVGQAMKQRADGINCSVYIGPGCGLAAAIFSDLISVWDIPIIGCPASDIGLSAPASDYTIISRTSITYTVITGVLIRFFEGNNYTTPAVFLDQSVVFFQQLGVLMQQAVQDKSAVLRYGTTFLSFSSATDKPKTLLEQLTKASTLSRVIVLVADANTVRAMMIFLAIELYTSDVWGHYTWYRNDSYDNTAREAFHGLALLSLTKAITTSAIEFWRQVVNLARDKYNYNFTNAQKNEMDPVVAHFYDAVLLFGNVVTTLAAQGLDYSSGNNFTSAVANYSFESPATGTVNFNADSDRLLDYEMLFFNNETGKHQTLFGFPAASRDINVLGILSWFDSPTLPPNTPRCGFKGDSPQCNQQRLLSRGATAGVVIVVLLIVIGIVSAGVIGGNRLMYSSLDPFWWRILEQDMAIEGKNGAKSNRSMASSLHSGQSTLTSGLQKNSESPPGTVGPSSNGKTATIDNMTFSLLEFSEPKQRVPPSLQREAFMLRLIQHNNVQKFVGIAVNDSNICDYMVGEICQKGSLQDLIEDTRMNLDWEFKNSLIKDLTSGLVYLHGSAIKSHGFLNDNTCQIDSRFILKIGGYGFDCLRTHEELQSFHFSQVDRNIRPLLWRAPELLRRTMPPAGTPKGDIYSYAILLQQIILRTEPFQKGNQHHFGKENTVLNIGDIIHDVARGATPPLRPPIPMSACSAGLHELMEVCWNEEPTARPTTIRIQAMVKTAINKSGDNIVDYLIKRMESYSSELEAQVDMKTKEFMEERQRAAGILQEILPKVVAEALSKGHTILPEIYKSTTVYFSSIVGFKEYVMQARSPLETVTMLNNLYHVCDGVIGSLDVFKVEVVVDSYLVVSGLPVRNGDRHVEHIASMALQLKKEISSLMSTNREHNFKLRVGIHSGPCVAGVVGLKMPRYCIFGDTVNTASRMESHGEAGKIHCSDKTKARLDDFDDFVLVERGTMNIKGKGQMTTYWLVGRN</sequence>
<name>A0A9X6NDL0_HYPEX</name>
<evidence type="ECO:0000256" key="17">
    <source>
        <dbReference type="SAM" id="MobiDB-lite"/>
    </source>
</evidence>
<feature type="domain" description="Guanylate cyclase" evidence="20">
    <location>
        <begin position="871"/>
        <end position="1001"/>
    </location>
</feature>
<feature type="transmembrane region" description="Helical" evidence="18">
    <location>
        <begin position="445"/>
        <end position="466"/>
    </location>
</feature>
<dbReference type="SUPFAM" id="SSF56112">
    <property type="entry name" value="Protein kinase-like (PK-like)"/>
    <property type="match status" value="1"/>
</dbReference>
<dbReference type="Proteomes" id="UP000192578">
    <property type="component" value="Unassembled WGS sequence"/>
</dbReference>
<dbReference type="GO" id="GO:0005524">
    <property type="term" value="F:ATP binding"/>
    <property type="evidence" value="ECO:0007669"/>
    <property type="project" value="InterPro"/>
</dbReference>
<evidence type="ECO:0000256" key="5">
    <source>
        <dbReference type="ARBA" id="ARBA00022692"/>
    </source>
</evidence>
<comment type="similarity">
    <text evidence="15">Belongs to the adenylyl cyclase class-4/guanylyl cyclase family.</text>
</comment>
<keyword evidence="14 16" id="KW-0141">cGMP biosynthesis</keyword>
<dbReference type="CDD" id="cd07302">
    <property type="entry name" value="CHD"/>
    <property type="match status" value="1"/>
</dbReference>
<evidence type="ECO:0000256" key="14">
    <source>
        <dbReference type="ARBA" id="ARBA00023293"/>
    </source>
</evidence>
<dbReference type="PANTHER" id="PTHR11920:SF494">
    <property type="entry name" value="ATRIAL NATRIURETIC PEPTIDE RECEPTOR 2"/>
    <property type="match status" value="1"/>
</dbReference>
<dbReference type="InterPro" id="IPR011009">
    <property type="entry name" value="Kinase-like_dom_sf"/>
</dbReference>
<dbReference type="InterPro" id="IPR028082">
    <property type="entry name" value="Peripla_BP_I"/>
</dbReference>
<dbReference type="AlphaFoldDB" id="A0A9X6NDL0"/>
<evidence type="ECO:0000256" key="6">
    <source>
        <dbReference type="ARBA" id="ARBA00022729"/>
    </source>
</evidence>
<dbReference type="SMART" id="SM00044">
    <property type="entry name" value="CYCc"/>
    <property type="match status" value="1"/>
</dbReference>
<dbReference type="Pfam" id="PF07714">
    <property type="entry name" value="PK_Tyr_Ser-Thr"/>
    <property type="match status" value="1"/>
</dbReference>
<dbReference type="PRINTS" id="PR00255">
    <property type="entry name" value="NATPEPTIDER"/>
</dbReference>
<dbReference type="GO" id="GO:0004016">
    <property type="term" value="F:adenylate cyclase activity"/>
    <property type="evidence" value="ECO:0007669"/>
    <property type="project" value="TreeGrafter"/>
</dbReference>
<dbReference type="GO" id="GO:0005886">
    <property type="term" value="C:plasma membrane"/>
    <property type="evidence" value="ECO:0007669"/>
    <property type="project" value="UniProtKB-SubCell"/>
</dbReference>
<dbReference type="SUPFAM" id="SSF55073">
    <property type="entry name" value="Nucleotide cyclase"/>
    <property type="match status" value="1"/>
</dbReference>
<gene>
    <name evidence="21" type="ORF">BV898_15267</name>
</gene>
<dbReference type="Gene3D" id="3.30.70.1230">
    <property type="entry name" value="Nucleotide cyclase"/>
    <property type="match status" value="1"/>
</dbReference>
<proteinExistence type="inferred from homology"/>
<dbReference type="Pfam" id="PF01094">
    <property type="entry name" value="ANF_receptor"/>
    <property type="match status" value="1"/>
</dbReference>
<dbReference type="InterPro" id="IPR001170">
    <property type="entry name" value="ANPR/GUC"/>
</dbReference>
<dbReference type="PANTHER" id="PTHR11920">
    <property type="entry name" value="GUANYLYL CYCLASE"/>
    <property type="match status" value="1"/>
</dbReference>
<evidence type="ECO:0000256" key="2">
    <source>
        <dbReference type="ARBA" id="ARBA00004251"/>
    </source>
</evidence>
<comment type="catalytic activity">
    <reaction evidence="1 16">
        <text>GTP = 3',5'-cyclic GMP + diphosphate</text>
        <dbReference type="Rhea" id="RHEA:13665"/>
        <dbReference type="ChEBI" id="CHEBI:33019"/>
        <dbReference type="ChEBI" id="CHEBI:37565"/>
        <dbReference type="ChEBI" id="CHEBI:57746"/>
        <dbReference type="EC" id="4.6.1.2"/>
    </reaction>
</comment>
<dbReference type="GO" id="GO:0005525">
    <property type="term" value="F:GTP binding"/>
    <property type="evidence" value="ECO:0007669"/>
    <property type="project" value="UniProtKB-KW"/>
</dbReference>
<dbReference type="InterPro" id="IPR050401">
    <property type="entry name" value="Cyclic_nucleotide_synthase"/>
</dbReference>
<feature type="domain" description="Protein kinase" evidence="19">
    <location>
        <begin position="517"/>
        <end position="800"/>
    </location>
</feature>
<evidence type="ECO:0000259" key="19">
    <source>
        <dbReference type="PROSITE" id="PS50011"/>
    </source>
</evidence>
<dbReference type="GO" id="GO:0007168">
    <property type="term" value="P:receptor guanylyl cyclase signaling pathway"/>
    <property type="evidence" value="ECO:0007669"/>
    <property type="project" value="TreeGrafter"/>
</dbReference>
<protein>
    <recommendedName>
        <fullName evidence="3 16">Guanylate cyclase</fullName>
        <ecNumber evidence="3 16">4.6.1.2</ecNumber>
    </recommendedName>
</protein>
<evidence type="ECO:0000256" key="15">
    <source>
        <dbReference type="RuleBase" id="RU000405"/>
    </source>
</evidence>
<dbReference type="GO" id="GO:0001653">
    <property type="term" value="F:peptide receptor activity"/>
    <property type="evidence" value="ECO:0007669"/>
    <property type="project" value="TreeGrafter"/>
</dbReference>
<dbReference type="PROSITE" id="PS00452">
    <property type="entry name" value="GUANYLATE_CYCLASE_1"/>
    <property type="match status" value="1"/>
</dbReference>
<dbReference type="EC" id="4.6.1.2" evidence="3 16"/>
<keyword evidence="8 18" id="KW-1133">Transmembrane helix</keyword>
<dbReference type="CDD" id="cd06352">
    <property type="entry name" value="PBP1_NPR_GC-like"/>
    <property type="match status" value="1"/>
</dbReference>
<keyword evidence="7" id="KW-0547">Nucleotide-binding</keyword>
<dbReference type="GO" id="GO:0004383">
    <property type="term" value="F:guanylate cyclase activity"/>
    <property type="evidence" value="ECO:0007669"/>
    <property type="project" value="UniProtKB-EC"/>
</dbReference>
<evidence type="ECO:0000256" key="3">
    <source>
        <dbReference type="ARBA" id="ARBA00012202"/>
    </source>
</evidence>
<accession>A0A9X6NDL0</accession>
<evidence type="ECO:0000256" key="12">
    <source>
        <dbReference type="ARBA" id="ARBA00023180"/>
    </source>
</evidence>
<feature type="compositionally biased region" description="Polar residues" evidence="17">
    <location>
        <begin position="496"/>
        <end position="535"/>
    </location>
</feature>
<keyword evidence="5 18" id="KW-0812">Transmembrane</keyword>
<evidence type="ECO:0000259" key="20">
    <source>
        <dbReference type="PROSITE" id="PS50125"/>
    </source>
</evidence>
<evidence type="ECO:0000256" key="18">
    <source>
        <dbReference type="SAM" id="Phobius"/>
    </source>
</evidence>
<dbReference type="GO" id="GO:0004672">
    <property type="term" value="F:protein kinase activity"/>
    <property type="evidence" value="ECO:0007669"/>
    <property type="project" value="InterPro"/>
</dbReference>
<dbReference type="FunFam" id="3.30.70.1230:FF:000030">
    <property type="entry name" value="Si:ch211-215j19.12"/>
    <property type="match status" value="1"/>
</dbReference>
<dbReference type="InterPro" id="IPR001828">
    <property type="entry name" value="ANF_lig-bd_rcpt"/>
</dbReference>
<dbReference type="EMBL" id="MTYJ01000202">
    <property type="protein sequence ID" value="OWA50761.1"/>
    <property type="molecule type" value="Genomic_DNA"/>
</dbReference>
<evidence type="ECO:0000256" key="8">
    <source>
        <dbReference type="ARBA" id="ARBA00022989"/>
    </source>
</evidence>
<dbReference type="OrthoDB" id="346907at2759"/>
<dbReference type="Gene3D" id="1.10.510.10">
    <property type="entry name" value="Transferase(Phosphotransferase) domain 1"/>
    <property type="match status" value="1"/>
</dbReference>
<evidence type="ECO:0000256" key="9">
    <source>
        <dbReference type="ARBA" id="ARBA00023134"/>
    </source>
</evidence>
<feature type="region of interest" description="Disordered" evidence="17">
    <location>
        <begin position="495"/>
        <end position="535"/>
    </location>
</feature>
<evidence type="ECO:0000256" key="16">
    <source>
        <dbReference type="RuleBase" id="RU003431"/>
    </source>
</evidence>
<dbReference type="SUPFAM" id="SSF53822">
    <property type="entry name" value="Periplasmic binding protein-like I"/>
    <property type="match status" value="1"/>
</dbReference>